<keyword evidence="6 7" id="KW-0961">Cell wall biogenesis/degradation</keyword>
<dbReference type="Proteomes" id="UP000251835">
    <property type="component" value="Unassembled WGS sequence"/>
</dbReference>
<gene>
    <name evidence="7" type="primary">mltG</name>
    <name evidence="8" type="ORF">C7377_0076</name>
</gene>
<dbReference type="HAMAP" id="MF_02065">
    <property type="entry name" value="MltG"/>
    <property type="match status" value="1"/>
</dbReference>
<accession>A0A7L4UPW0</accession>
<keyword evidence="4 7" id="KW-0472">Membrane</keyword>
<dbReference type="GO" id="GO:0071555">
    <property type="term" value="P:cell wall organization"/>
    <property type="evidence" value="ECO:0007669"/>
    <property type="project" value="UniProtKB-KW"/>
</dbReference>
<protein>
    <recommendedName>
        <fullName evidence="7">Endolytic murein transglycosylase</fullName>
        <ecNumber evidence="7">4.2.2.29</ecNumber>
    </recommendedName>
    <alternativeName>
        <fullName evidence="7">Peptidoglycan lytic transglycosylase</fullName>
    </alternativeName>
    <alternativeName>
        <fullName evidence="7">Peptidoglycan polymerization terminase</fullName>
    </alternativeName>
</protein>
<evidence type="ECO:0000313" key="9">
    <source>
        <dbReference type="Proteomes" id="UP000251835"/>
    </source>
</evidence>
<organism evidence="8 9">
    <name type="scientific">Balneicella halophila</name>
    <dbReference type="NCBI Taxonomy" id="1537566"/>
    <lineage>
        <taxon>Bacteria</taxon>
        <taxon>Pseudomonadati</taxon>
        <taxon>Bacteroidota</taxon>
        <taxon>Bacteroidia</taxon>
        <taxon>Bacteroidales</taxon>
        <taxon>Balneicellaceae</taxon>
        <taxon>Balneicella</taxon>
    </lineage>
</organism>
<dbReference type="CDD" id="cd08010">
    <property type="entry name" value="MltG_like"/>
    <property type="match status" value="1"/>
</dbReference>
<comment type="caution">
    <text evidence="8">The sequence shown here is derived from an EMBL/GenBank/DDBJ whole genome shotgun (WGS) entry which is preliminary data.</text>
</comment>
<evidence type="ECO:0000256" key="6">
    <source>
        <dbReference type="ARBA" id="ARBA00023316"/>
    </source>
</evidence>
<dbReference type="PANTHER" id="PTHR30518:SF2">
    <property type="entry name" value="ENDOLYTIC MUREIN TRANSGLYCOSYLASE"/>
    <property type="match status" value="1"/>
</dbReference>
<keyword evidence="1 7" id="KW-1003">Cell membrane</keyword>
<dbReference type="GO" id="GO:0005886">
    <property type="term" value="C:plasma membrane"/>
    <property type="evidence" value="ECO:0007669"/>
    <property type="project" value="UniProtKB-UniRule"/>
</dbReference>
<keyword evidence="9" id="KW-1185">Reference proteome</keyword>
<keyword evidence="5 7" id="KW-0456">Lyase</keyword>
<dbReference type="EC" id="4.2.2.29" evidence="7"/>
<reference evidence="8 9" key="1">
    <citation type="submission" date="2018-05" db="EMBL/GenBank/DDBJ databases">
        <title>Genomic Encyclopedia of Type Strains, Phase IV (KMG-IV): sequencing the most valuable type-strain genomes for metagenomic binning, comparative biology and taxonomic classification.</title>
        <authorList>
            <person name="Goeker M."/>
        </authorList>
    </citation>
    <scope>NUCLEOTIDE SEQUENCE [LARGE SCALE GENOMIC DNA]</scope>
    <source>
        <strain evidence="8 9">DSM 28579</strain>
    </source>
</reference>
<dbReference type="GO" id="GO:0009252">
    <property type="term" value="P:peptidoglycan biosynthetic process"/>
    <property type="evidence" value="ECO:0007669"/>
    <property type="project" value="UniProtKB-UniRule"/>
</dbReference>
<dbReference type="InterPro" id="IPR003770">
    <property type="entry name" value="MLTG-like"/>
</dbReference>
<evidence type="ECO:0000256" key="2">
    <source>
        <dbReference type="ARBA" id="ARBA00022692"/>
    </source>
</evidence>
<dbReference type="Gene3D" id="3.30.1490.480">
    <property type="entry name" value="Endolytic murein transglycosylase"/>
    <property type="match status" value="1"/>
</dbReference>
<dbReference type="EMBL" id="QENZ01000003">
    <property type="protein sequence ID" value="PVX51790.1"/>
    <property type="molecule type" value="Genomic_DNA"/>
</dbReference>
<keyword evidence="3 7" id="KW-1133">Transmembrane helix</keyword>
<feature type="site" description="Important for catalytic activity" evidence="7">
    <location>
        <position position="213"/>
    </location>
</feature>
<dbReference type="GO" id="GO:0008932">
    <property type="term" value="F:lytic endotransglycosylase activity"/>
    <property type="evidence" value="ECO:0007669"/>
    <property type="project" value="UniProtKB-UniRule"/>
</dbReference>
<keyword evidence="2 7" id="KW-0812">Transmembrane</keyword>
<evidence type="ECO:0000256" key="3">
    <source>
        <dbReference type="ARBA" id="ARBA00022989"/>
    </source>
</evidence>
<evidence type="ECO:0000256" key="5">
    <source>
        <dbReference type="ARBA" id="ARBA00023239"/>
    </source>
</evidence>
<dbReference type="NCBIfam" id="TIGR00247">
    <property type="entry name" value="endolytic transglycosylase MltG"/>
    <property type="match status" value="1"/>
</dbReference>
<dbReference type="Gene3D" id="3.30.160.60">
    <property type="entry name" value="Classic Zinc Finger"/>
    <property type="match status" value="1"/>
</dbReference>
<comment type="similarity">
    <text evidence="7">Belongs to the transglycosylase MltG family.</text>
</comment>
<dbReference type="Pfam" id="PF02618">
    <property type="entry name" value="YceG"/>
    <property type="match status" value="1"/>
</dbReference>
<dbReference type="PANTHER" id="PTHR30518">
    <property type="entry name" value="ENDOLYTIC MUREIN TRANSGLYCOSYLASE"/>
    <property type="match status" value="1"/>
</dbReference>
<name>A0A7L4UPW0_BALHA</name>
<proteinExistence type="inferred from homology"/>
<evidence type="ECO:0000256" key="1">
    <source>
        <dbReference type="ARBA" id="ARBA00022475"/>
    </source>
</evidence>
<comment type="catalytic activity">
    <reaction evidence="7">
        <text>a peptidoglycan chain = a peptidoglycan chain with N-acetyl-1,6-anhydromuramyl-[peptide] at the reducing end + a peptidoglycan chain with N-acetylglucosamine at the non-reducing end.</text>
        <dbReference type="EC" id="4.2.2.29"/>
    </reaction>
</comment>
<evidence type="ECO:0000313" key="8">
    <source>
        <dbReference type="EMBL" id="PVX51790.1"/>
    </source>
</evidence>
<sequence>MMKKLLLFLAILGFILIGIIGFAYYKINDSLFLQDYGLVVNKHTTPEDIFTELKNKDIINSKLLPTYLARAKQVNQFKEGFYYFPKGTSTNAFINTLRAGRQSPVKLTFNNTRTLFEFAGKISRQIKPDSLELLNHLTNDSVANSYGFDKNNFIGMFLPNTYEMYYTATPKEFTDRMNKEYLRFWNTQRKKKAEELGYTQKQISIVASIVDEETNKSDEKSRIAGVYLNRLERNIPLQADPTLKFAVGDFTIKRLLNKHMEVDSPYNTYKYSGLPPGPIRQPSISAIDAVLNAENHNYIYFCAKADFSGYHVFSKTLSEHNRNARAYHRALNKRGIR</sequence>
<evidence type="ECO:0000256" key="4">
    <source>
        <dbReference type="ARBA" id="ARBA00023136"/>
    </source>
</evidence>
<evidence type="ECO:0000256" key="7">
    <source>
        <dbReference type="HAMAP-Rule" id="MF_02065"/>
    </source>
</evidence>
<comment type="function">
    <text evidence="7">Functions as a peptidoglycan terminase that cleaves nascent peptidoglycan strands endolytically to terminate their elongation.</text>
</comment>
<dbReference type="AlphaFoldDB" id="A0A7L4UPW0"/>